<dbReference type="GO" id="GO:0005634">
    <property type="term" value="C:nucleus"/>
    <property type="evidence" value="ECO:0007669"/>
    <property type="project" value="TreeGrafter"/>
</dbReference>
<dbReference type="EMBL" id="VDMD01000015">
    <property type="protein sequence ID" value="TRM61813.1"/>
    <property type="molecule type" value="Genomic_DNA"/>
</dbReference>
<dbReference type="Proteomes" id="UP000320762">
    <property type="component" value="Unassembled WGS sequence"/>
</dbReference>
<dbReference type="Gene3D" id="3.10.620.10">
    <property type="entry name" value="Protein N-terminal glutamine amidohydrolase, alpha beta roll"/>
    <property type="match status" value="1"/>
</dbReference>
<organism evidence="10 11">
    <name type="scientific">Schizophyllum amplum</name>
    <dbReference type="NCBI Taxonomy" id="97359"/>
    <lineage>
        <taxon>Eukaryota</taxon>
        <taxon>Fungi</taxon>
        <taxon>Dikarya</taxon>
        <taxon>Basidiomycota</taxon>
        <taxon>Agaricomycotina</taxon>
        <taxon>Agaricomycetes</taxon>
        <taxon>Agaricomycetidae</taxon>
        <taxon>Agaricales</taxon>
        <taxon>Schizophyllaceae</taxon>
        <taxon>Schizophyllum</taxon>
    </lineage>
</organism>
<evidence type="ECO:0000313" key="11">
    <source>
        <dbReference type="Proteomes" id="UP000320762"/>
    </source>
</evidence>
<evidence type="ECO:0000256" key="2">
    <source>
        <dbReference type="ARBA" id="ARBA00011245"/>
    </source>
</evidence>
<comment type="subunit">
    <text evidence="2 8">Monomer.</text>
</comment>
<dbReference type="InterPro" id="IPR039733">
    <property type="entry name" value="NTAQ1"/>
</dbReference>
<keyword evidence="5 8" id="KW-0378">Hydrolase</keyword>
<sequence>MLTTTTPPPVLATRPPTVQVAYTSHYCEENVYLLLQTLASDASVADTWNAYAVFISNETKSVALWNQKLAPEDSVMPVVWDYHVVALLRPKEPEISQECEERVLPQAWIYDFDSRIPTPVLLEEYLEGTFRDEVPTQFQSLFRVVSAQELFDYFASDRSHMLSSEASLVYVKPPPGHAAIRGTKAVHDTNLMGSFVNMRNEEDTYGRVVSLEELQGWC</sequence>
<dbReference type="PANTHER" id="PTHR13035:SF0">
    <property type="entry name" value="PROTEIN N-TERMINAL GLUTAMINE AMIDOHYDROLASE"/>
    <property type="match status" value="1"/>
</dbReference>
<evidence type="ECO:0000313" key="10">
    <source>
        <dbReference type="EMBL" id="TRM61813.1"/>
    </source>
</evidence>
<evidence type="ECO:0000256" key="5">
    <source>
        <dbReference type="ARBA" id="ARBA00022801"/>
    </source>
</evidence>
<dbReference type="GO" id="GO:0005829">
    <property type="term" value="C:cytosol"/>
    <property type="evidence" value="ECO:0007669"/>
    <property type="project" value="TreeGrafter"/>
</dbReference>
<dbReference type="GO" id="GO:0008418">
    <property type="term" value="F:protein-N-terminal asparagine amidohydrolase activity"/>
    <property type="evidence" value="ECO:0007669"/>
    <property type="project" value="UniProtKB-UniRule"/>
</dbReference>
<evidence type="ECO:0000256" key="6">
    <source>
        <dbReference type="ARBA" id="ARBA00029677"/>
    </source>
</evidence>
<feature type="domain" description="Protein N-terminal glutamine amidohydrolase alpha beta roll" evidence="9">
    <location>
        <begin position="22"/>
        <end position="215"/>
    </location>
</feature>
<evidence type="ECO:0000256" key="1">
    <source>
        <dbReference type="ARBA" id="ARBA00008985"/>
    </source>
</evidence>
<protein>
    <recommendedName>
        <fullName evidence="4 8">Protein N-terminal glutamine amidohydrolase</fullName>
        <ecNumber evidence="3 8">3.5.1.122</ecNumber>
    </recommendedName>
    <alternativeName>
        <fullName evidence="6 8">Protein NH2-terminal glutamine deamidase</fullName>
    </alternativeName>
</protein>
<evidence type="ECO:0000256" key="8">
    <source>
        <dbReference type="RuleBase" id="RU367082"/>
    </source>
</evidence>
<dbReference type="AlphaFoldDB" id="A0A550CAI7"/>
<evidence type="ECO:0000259" key="9">
    <source>
        <dbReference type="Pfam" id="PF09764"/>
    </source>
</evidence>
<evidence type="ECO:0000256" key="3">
    <source>
        <dbReference type="ARBA" id="ARBA00012718"/>
    </source>
</evidence>
<accession>A0A550CAI7</accession>
<evidence type="ECO:0000256" key="7">
    <source>
        <dbReference type="ARBA" id="ARBA00048768"/>
    </source>
</evidence>
<proteinExistence type="inferred from homology"/>
<reference evidence="10 11" key="1">
    <citation type="journal article" date="2019" name="New Phytol.">
        <title>Comparative genomics reveals unique wood-decay strategies and fruiting body development in the Schizophyllaceae.</title>
        <authorList>
            <person name="Almasi E."/>
            <person name="Sahu N."/>
            <person name="Krizsan K."/>
            <person name="Balint B."/>
            <person name="Kovacs G.M."/>
            <person name="Kiss B."/>
            <person name="Cseklye J."/>
            <person name="Drula E."/>
            <person name="Henrissat B."/>
            <person name="Nagy I."/>
            <person name="Chovatia M."/>
            <person name="Adam C."/>
            <person name="LaButti K."/>
            <person name="Lipzen A."/>
            <person name="Riley R."/>
            <person name="Grigoriev I.V."/>
            <person name="Nagy L.G."/>
        </authorList>
    </citation>
    <scope>NUCLEOTIDE SEQUENCE [LARGE SCALE GENOMIC DNA]</scope>
    <source>
        <strain evidence="10 11">NL-1724</strain>
    </source>
</reference>
<comment type="similarity">
    <text evidence="1 8">Belongs to the NTAQ1 family.</text>
</comment>
<dbReference type="EC" id="3.5.1.122" evidence="3 8"/>
<dbReference type="GO" id="GO:0070773">
    <property type="term" value="F:protein-N-terminal glutamine amidohydrolase activity"/>
    <property type="evidence" value="ECO:0007669"/>
    <property type="project" value="UniProtKB-UniRule"/>
</dbReference>
<comment type="caution">
    <text evidence="10">The sequence shown here is derived from an EMBL/GenBank/DDBJ whole genome shotgun (WGS) entry which is preliminary data.</text>
</comment>
<keyword evidence="11" id="KW-1185">Reference proteome</keyword>
<comment type="catalytic activity">
    <reaction evidence="7 8">
        <text>N-terminal L-glutaminyl-[protein] + H2O = N-terminal L-glutamyl-[protein] + NH4(+)</text>
        <dbReference type="Rhea" id="RHEA:50680"/>
        <dbReference type="Rhea" id="RHEA-COMP:12668"/>
        <dbReference type="Rhea" id="RHEA-COMP:12777"/>
        <dbReference type="ChEBI" id="CHEBI:15377"/>
        <dbReference type="ChEBI" id="CHEBI:28938"/>
        <dbReference type="ChEBI" id="CHEBI:64721"/>
        <dbReference type="ChEBI" id="CHEBI:64722"/>
        <dbReference type="EC" id="3.5.1.122"/>
    </reaction>
</comment>
<gene>
    <name evidence="10" type="ORF">BD626DRAFT_500614</name>
</gene>
<dbReference type="InterPro" id="IPR037132">
    <property type="entry name" value="N_Gln_amidohydro_ab_roll_sf"/>
</dbReference>
<dbReference type="PANTHER" id="PTHR13035">
    <property type="entry name" value="PROTEIN N-TERMINAL GLUTAMINE AMIDOHYDROLASE"/>
    <property type="match status" value="1"/>
</dbReference>
<dbReference type="OrthoDB" id="191192at2759"/>
<name>A0A550CAI7_9AGAR</name>
<evidence type="ECO:0000256" key="4">
    <source>
        <dbReference type="ARBA" id="ARBA00021247"/>
    </source>
</evidence>
<comment type="function">
    <text evidence="8">Mediates the side-chain deamidation of N-terminal glutamine residues to glutamate, an important step in N-end rule pathway of protein degradation. Conversion of the resulting N-terminal glutamine to glutamate renders the protein susceptible to arginylation, polyubiquitination and degradation as specified by the N-end rule. Does not act on substrates with internal or C-terminal glutamine and does not act on non-glutamine residues in any position.</text>
</comment>
<dbReference type="Pfam" id="PF09764">
    <property type="entry name" value="Nt_Gln_amidase"/>
    <property type="match status" value="1"/>
</dbReference>
<dbReference type="InterPro" id="IPR023128">
    <property type="entry name" value="Prot_N_Gln_amidohydro_ab_roll"/>
</dbReference>